<name>A0A066RQ61_9GAMM</name>
<accession>A0A066RQ61</accession>
<organism evidence="1 2">
    <name type="scientific">Photobacterium galatheae</name>
    <dbReference type="NCBI Taxonomy" id="1654360"/>
    <lineage>
        <taxon>Bacteria</taxon>
        <taxon>Pseudomonadati</taxon>
        <taxon>Pseudomonadota</taxon>
        <taxon>Gammaproteobacteria</taxon>
        <taxon>Vibrionales</taxon>
        <taxon>Vibrionaceae</taxon>
        <taxon>Photobacterium</taxon>
    </lineage>
</organism>
<evidence type="ECO:0000313" key="1">
    <source>
        <dbReference type="EMBL" id="KDM92590.1"/>
    </source>
</evidence>
<dbReference type="Proteomes" id="UP000027192">
    <property type="component" value="Unassembled WGS sequence"/>
</dbReference>
<keyword evidence="2" id="KW-1185">Reference proteome</keyword>
<dbReference type="RefSeq" id="WP_036749247.1">
    <property type="nucleotide sequence ID" value="NZ_JAGSGC010000005.1"/>
</dbReference>
<dbReference type="AlphaFoldDB" id="A0A066RQ61"/>
<proteinExistence type="predicted"/>
<evidence type="ECO:0000313" key="2">
    <source>
        <dbReference type="Proteomes" id="UP000027192"/>
    </source>
</evidence>
<comment type="caution">
    <text evidence="1">The sequence shown here is derived from an EMBL/GenBank/DDBJ whole genome shotgun (WGS) entry which is preliminary data.</text>
</comment>
<dbReference type="EMBL" id="JMIB01000006">
    <property type="protein sequence ID" value="KDM92590.1"/>
    <property type="molecule type" value="Genomic_DNA"/>
</dbReference>
<sequence length="93" mass="10137">MSETLSVVGAFSPFKDQLSSEAKLAFDEAFQGFVGVKYQPVAFAQQVVNGVNFKFFCNAEVVIPGSVTYPAMVTIYKPREGRASITHIAKVLD</sequence>
<gene>
    <name evidence="1" type="ORF">EA58_04185</name>
</gene>
<dbReference type="OrthoDB" id="2051973at2"/>
<reference evidence="1 2" key="1">
    <citation type="submission" date="2014-04" db="EMBL/GenBank/DDBJ databases">
        <title>Draft genome sequence of Photobacterium halotolerans S2753: a solonamide, ngercheumicin and holomycin producer.</title>
        <authorList>
            <person name="Machado H.R."/>
            <person name="Gram L."/>
        </authorList>
    </citation>
    <scope>NUCLEOTIDE SEQUENCE [LARGE SCALE GENOMIC DNA]</scope>
    <source>
        <strain evidence="1 2">S2753</strain>
    </source>
</reference>
<protein>
    <submittedName>
        <fullName evidence="1">Uncharacterized protein</fullName>
    </submittedName>
</protein>